<dbReference type="PANTHER" id="PTHR43035:SF1">
    <property type="entry name" value="FATTY ACID REPRESSION MUTANT PROTEIN 2-RELATED"/>
    <property type="match status" value="1"/>
</dbReference>
<dbReference type="GO" id="GO:0016491">
    <property type="term" value="F:oxidoreductase activity"/>
    <property type="evidence" value="ECO:0007669"/>
    <property type="project" value="UniProtKB-KW"/>
</dbReference>
<reference evidence="6" key="1">
    <citation type="submission" date="2016-10" db="EMBL/GenBank/DDBJ databases">
        <authorList>
            <person name="Varghese N."/>
            <person name="Submissions S."/>
        </authorList>
    </citation>
    <scope>NUCLEOTIDE SEQUENCE [LARGE SCALE GENOMIC DNA]</scope>
    <source>
        <strain evidence="6">MO64</strain>
    </source>
</reference>
<evidence type="ECO:0000256" key="2">
    <source>
        <dbReference type="ARBA" id="ARBA00022490"/>
    </source>
</evidence>
<proteinExistence type="predicted"/>
<keyword evidence="2" id="KW-0963">Cytoplasm</keyword>
<keyword evidence="3" id="KW-0560">Oxidoreductase</keyword>
<dbReference type="GO" id="GO:0005737">
    <property type="term" value="C:cytoplasm"/>
    <property type="evidence" value="ECO:0007669"/>
    <property type="project" value="UniProtKB-SubCell"/>
</dbReference>
<dbReference type="AlphaFoldDB" id="A0A1I4AX72"/>
<dbReference type="Proteomes" id="UP000198725">
    <property type="component" value="Unassembled WGS sequence"/>
</dbReference>
<dbReference type="Gene3D" id="3.40.109.10">
    <property type="entry name" value="NADH Oxidase"/>
    <property type="match status" value="1"/>
</dbReference>
<accession>A0A1I4AX72</accession>
<organism evidence="5 6">
    <name type="scientific">Rhodanobacter glycinis</name>
    <dbReference type="NCBI Taxonomy" id="582702"/>
    <lineage>
        <taxon>Bacteria</taxon>
        <taxon>Pseudomonadati</taxon>
        <taxon>Pseudomonadota</taxon>
        <taxon>Gammaproteobacteria</taxon>
        <taxon>Lysobacterales</taxon>
        <taxon>Rhodanobacteraceae</taxon>
        <taxon>Rhodanobacter</taxon>
    </lineage>
</organism>
<dbReference type="EMBL" id="FOSR01000004">
    <property type="protein sequence ID" value="SFK60471.1"/>
    <property type="molecule type" value="Genomic_DNA"/>
</dbReference>
<evidence type="ECO:0000313" key="5">
    <source>
        <dbReference type="EMBL" id="SFK60471.1"/>
    </source>
</evidence>
<evidence type="ECO:0000259" key="4">
    <source>
        <dbReference type="Pfam" id="PF00881"/>
    </source>
</evidence>
<gene>
    <name evidence="5" type="ORF">SAMN05192579_104155</name>
</gene>
<dbReference type="RefSeq" id="WP_092702580.1">
    <property type="nucleotide sequence ID" value="NZ_FOSR01000004.1"/>
</dbReference>
<comment type="subcellular location">
    <subcellularLocation>
        <location evidence="1">Cytoplasm</location>
    </subcellularLocation>
</comment>
<dbReference type="PANTHER" id="PTHR43035">
    <property type="entry name" value="FATTY ACID REPRESSION MUTANT PROTEIN 2-RELATED"/>
    <property type="match status" value="1"/>
</dbReference>
<dbReference type="InterPro" id="IPR029479">
    <property type="entry name" value="Nitroreductase"/>
</dbReference>
<evidence type="ECO:0000313" key="6">
    <source>
        <dbReference type="Proteomes" id="UP000198725"/>
    </source>
</evidence>
<dbReference type="CDD" id="cd02140">
    <property type="entry name" value="Frm2-like"/>
    <property type="match status" value="1"/>
</dbReference>
<evidence type="ECO:0000256" key="3">
    <source>
        <dbReference type="ARBA" id="ARBA00023002"/>
    </source>
</evidence>
<dbReference type="GO" id="GO:0034599">
    <property type="term" value="P:cellular response to oxidative stress"/>
    <property type="evidence" value="ECO:0007669"/>
    <property type="project" value="InterPro"/>
</dbReference>
<dbReference type="SUPFAM" id="SSF55469">
    <property type="entry name" value="FMN-dependent nitroreductase-like"/>
    <property type="match status" value="1"/>
</dbReference>
<sequence>MNSSLIESLKKRRTQYALGKNVSLGKDALTTLIKDAIKHTPSSFNSQSSRAVILFGAQSEKFWSLTKQELSKIVPAEAFAPTAAKLDSFAAGIGTVLFYEDQSVVAGLQEKFALYADNFPVWSEQAGGMAQFAVWLTLTEAGLGASLQHYNPVADEATRQEWNVPASWKLRAQMPFGSHEGGFGEKAFMDDEQRFIAVG</sequence>
<evidence type="ECO:0000256" key="1">
    <source>
        <dbReference type="ARBA" id="ARBA00004496"/>
    </source>
</evidence>
<dbReference type="InterPro" id="IPR000415">
    <property type="entry name" value="Nitroreductase-like"/>
</dbReference>
<feature type="domain" description="Nitroreductase" evidence="4">
    <location>
        <begin position="9"/>
        <end position="177"/>
    </location>
</feature>
<name>A0A1I4AX72_9GAMM</name>
<dbReference type="InterPro" id="IPR033877">
    <property type="entry name" value="Frm2/Hbn1"/>
</dbReference>
<dbReference type="FunFam" id="3.40.109.10:FF:000001">
    <property type="entry name" value="Nitroreductase family"/>
    <property type="match status" value="1"/>
</dbReference>
<protein>
    <recommendedName>
        <fullName evidence="4">Nitroreductase domain-containing protein</fullName>
    </recommendedName>
</protein>
<dbReference type="Pfam" id="PF00881">
    <property type="entry name" value="Nitroreductase"/>
    <property type="match status" value="1"/>
</dbReference>
<keyword evidence="6" id="KW-1185">Reference proteome</keyword>